<evidence type="ECO:0000256" key="1">
    <source>
        <dbReference type="SAM" id="SignalP"/>
    </source>
</evidence>
<dbReference type="InParanoid" id="D9QMW5"/>
<feature type="domain" description="Serine aminopeptidase S33" evidence="2">
    <location>
        <begin position="61"/>
        <end position="298"/>
    </location>
</feature>
<dbReference type="InterPro" id="IPR029058">
    <property type="entry name" value="AB_hydrolase_fold"/>
</dbReference>
<keyword evidence="4" id="KW-1185">Reference proteome</keyword>
<name>D9QMW5_BRESC</name>
<accession>D9QMW5</accession>
<evidence type="ECO:0000313" key="3">
    <source>
        <dbReference type="EMBL" id="ADL02121.1"/>
    </source>
</evidence>
<dbReference type="OrthoDB" id="9806902at2"/>
<protein>
    <submittedName>
        <fullName evidence="3">Alpha/beta hydrolase fold protein</fullName>
    </submittedName>
</protein>
<dbReference type="SUPFAM" id="SSF53474">
    <property type="entry name" value="alpha/beta-Hydrolases"/>
    <property type="match status" value="1"/>
</dbReference>
<evidence type="ECO:0000259" key="2">
    <source>
        <dbReference type="Pfam" id="PF12146"/>
    </source>
</evidence>
<dbReference type="Gene3D" id="3.40.50.1820">
    <property type="entry name" value="alpha/beta hydrolase"/>
    <property type="match status" value="1"/>
</dbReference>
<sequence>MIRRTLLTGLMLGLGACASPYVQSPLAPPPGFTGPRIEPGAFVVQDGARLPYRRWSPGSTEPRAVVIALHGMNDHASAWRLAGPWWAERGIATYAYDQRGFGGAPGRGAWAGEALLVEDLRTVVALVRARHPTARIAVAGESMGGAVAICAFASDRPPVADQAILLAPAVWGWSSQNVANRASLWAAARLLGGRAVEAPDWAVRDIRATDNLAELVANGTDPLFIRATRFDTLSGLVDLMESAARQLGQVRVPTMLMYGAHDQIIEPGPMRRALVQAGDPPNLRTAWYPDGWHLLNRDLQAEVVFRDVAAVLADPAAILPSGAGDVLAGLTLSRRSPRHLNRR</sequence>
<dbReference type="KEGG" id="bsb:Bresu_2814"/>
<feature type="chain" id="PRO_5003127021" evidence="1">
    <location>
        <begin position="19"/>
        <end position="343"/>
    </location>
</feature>
<dbReference type="InterPro" id="IPR000073">
    <property type="entry name" value="AB_hydrolase_1"/>
</dbReference>
<dbReference type="PANTHER" id="PTHR11614">
    <property type="entry name" value="PHOSPHOLIPASE-RELATED"/>
    <property type="match status" value="1"/>
</dbReference>
<dbReference type="Proteomes" id="UP000002696">
    <property type="component" value="Chromosome"/>
</dbReference>
<evidence type="ECO:0000313" key="4">
    <source>
        <dbReference type="Proteomes" id="UP000002696"/>
    </source>
</evidence>
<proteinExistence type="predicted"/>
<dbReference type="Pfam" id="PF12146">
    <property type="entry name" value="Hydrolase_4"/>
    <property type="match status" value="1"/>
</dbReference>
<dbReference type="BioCyc" id="BSUB633149:G1GM8-2827-MONOMER"/>
<keyword evidence="1" id="KW-0732">Signal</keyword>
<dbReference type="PROSITE" id="PS51257">
    <property type="entry name" value="PROKAR_LIPOPROTEIN"/>
    <property type="match status" value="1"/>
</dbReference>
<organism evidence="3 4">
    <name type="scientific">Brevundimonas subvibrioides (strain ATCC 15264 / DSM 4735 / LMG 14903 / NBRC 16000 / CB 81)</name>
    <name type="common">Caulobacter subvibrioides</name>
    <dbReference type="NCBI Taxonomy" id="633149"/>
    <lineage>
        <taxon>Bacteria</taxon>
        <taxon>Pseudomonadati</taxon>
        <taxon>Pseudomonadota</taxon>
        <taxon>Alphaproteobacteria</taxon>
        <taxon>Caulobacterales</taxon>
        <taxon>Caulobacteraceae</taxon>
        <taxon>Brevundimonas</taxon>
    </lineage>
</organism>
<dbReference type="InterPro" id="IPR051044">
    <property type="entry name" value="MAG_DAG_Lipase"/>
</dbReference>
<dbReference type="STRING" id="633149.Bresu_2814"/>
<keyword evidence="3" id="KW-0378">Hydrolase</keyword>
<gene>
    <name evidence="3" type="ordered locus">Bresu_2814</name>
</gene>
<dbReference type="RefSeq" id="WP_013270222.1">
    <property type="nucleotide sequence ID" value="NC_014375.1"/>
</dbReference>
<feature type="signal peptide" evidence="1">
    <location>
        <begin position="1"/>
        <end position="18"/>
    </location>
</feature>
<dbReference type="eggNOG" id="COG2267">
    <property type="taxonomic scope" value="Bacteria"/>
</dbReference>
<dbReference type="PRINTS" id="PR00111">
    <property type="entry name" value="ABHYDROLASE"/>
</dbReference>
<dbReference type="GO" id="GO:0016787">
    <property type="term" value="F:hydrolase activity"/>
    <property type="evidence" value="ECO:0007669"/>
    <property type="project" value="UniProtKB-KW"/>
</dbReference>
<dbReference type="EMBL" id="CP002102">
    <property type="protein sequence ID" value="ADL02121.1"/>
    <property type="molecule type" value="Genomic_DNA"/>
</dbReference>
<dbReference type="InterPro" id="IPR022742">
    <property type="entry name" value="Hydrolase_4"/>
</dbReference>
<dbReference type="HOGENOM" id="CLU_026209_3_0_5"/>
<reference evidence="4" key="1">
    <citation type="journal article" date="2011" name="J. Bacteriol.">
        <title>Genome sequences of eight morphologically diverse alphaproteobacteria.</title>
        <authorList>
            <consortium name="US DOE Joint Genome Institute"/>
            <person name="Brown P.J."/>
            <person name="Kysela D.T."/>
            <person name="Buechlein A."/>
            <person name="Hemmerich C."/>
            <person name="Brun Y.V."/>
        </authorList>
    </citation>
    <scope>NUCLEOTIDE SEQUENCE [LARGE SCALE GENOMIC DNA]</scope>
    <source>
        <strain evidence="4">ATCC 15264 / DSM 4735 / LMG 14903 / NBRC 16000 / CB 81</strain>
    </source>
</reference>
<dbReference type="AlphaFoldDB" id="D9QMW5"/>